<dbReference type="EMBL" id="MU267723">
    <property type="protein sequence ID" value="KAH7910188.1"/>
    <property type="molecule type" value="Genomic_DNA"/>
</dbReference>
<accession>A0ACB8AAQ9</accession>
<evidence type="ECO:0000313" key="2">
    <source>
        <dbReference type="Proteomes" id="UP000790377"/>
    </source>
</evidence>
<comment type="caution">
    <text evidence="1">The sequence shown here is derived from an EMBL/GenBank/DDBJ whole genome shotgun (WGS) entry which is preliminary data.</text>
</comment>
<protein>
    <submittedName>
        <fullName evidence="1">Uncharacterized protein</fullName>
    </submittedName>
</protein>
<dbReference type="Proteomes" id="UP000790377">
    <property type="component" value="Unassembled WGS sequence"/>
</dbReference>
<reference evidence="1" key="1">
    <citation type="journal article" date="2021" name="New Phytol.">
        <title>Evolutionary innovations through gain and loss of genes in the ectomycorrhizal Boletales.</title>
        <authorList>
            <person name="Wu G."/>
            <person name="Miyauchi S."/>
            <person name="Morin E."/>
            <person name="Kuo A."/>
            <person name="Drula E."/>
            <person name="Varga T."/>
            <person name="Kohler A."/>
            <person name="Feng B."/>
            <person name="Cao Y."/>
            <person name="Lipzen A."/>
            <person name="Daum C."/>
            <person name="Hundley H."/>
            <person name="Pangilinan J."/>
            <person name="Johnson J."/>
            <person name="Barry K."/>
            <person name="LaButti K."/>
            <person name="Ng V."/>
            <person name="Ahrendt S."/>
            <person name="Min B."/>
            <person name="Choi I.G."/>
            <person name="Park H."/>
            <person name="Plett J.M."/>
            <person name="Magnuson J."/>
            <person name="Spatafora J.W."/>
            <person name="Nagy L.G."/>
            <person name="Henrissat B."/>
            <person name="Grigoriev I.V."/>
            <person name="Yang Z.L."/>
            <person name="Xu J."/>
            <person name="Martin F.M."/>
        </authorList>
    </citation>
    <scope>NUCLEOTIDE SEQUENCE</scope>
    <source>
        <strain evidence="1">ATCC 28755</strain>
    </source>
</reference>
<name>A0ACB8AAQ9_9AGAM</name>
<evidence type="ECO:0000313" key="1">
    <source>
        <dbReference type="EMBL" id="KAH7910188.1"/>
    </source>
</evidence>
<keyword evidence="2" id="KW-1185">Reference proteome</keyword>
<proteinExistence type="predicted"/>
<gene>
    <name evidence="1" type="ORF">BJ138DRAFT_1009327</name>
</gene>
<organism evidence="1 2">
    <name type="scientific">Hygrophoropsis aurantiaca</name>
    <dbReference type="NCBI Taxonomy" id="72124"/>
    <lineage>
        <taxon>Eukaryota</taxon>
        <taxon>Fungi</taxon>
        <taxon>Dikarya</taxon>
        <taxon>Basidiomycota</taxon>
        <taxon>Agaricomycotina</taxon>
        <taxon>Agaricomycetes</taxon>
        <taxon>Agaricomycetidae</taxon>
        <taxon>Boletales</taxon>
        <taxon>Coniophorineae</taxon>
        <taxon>Hygrophoropsidaceae</taxon>
        <taxon>Hygrophoropsis</taxon>
    </lineage>
</organism>
<sequence>MDPGDRHLRNPGRNPPVQPRRLATPPVTEDQTRSLASSASQYPQPSLPSIRQLHPYLPPSGMSQSHLPPSESSGYTYPPPSAYSVPSASGSSDAHATQTMQPQPNLYARHEIPESEAEGDTEQQGPAKKKRRRQALSCNGEYKFRSLAWPLITQRPLSIRNMPSCATIIYFACYRHCDACHAVLQNVNDERSNVTGSALIMSPSV</sequence>